<dbReference type="Gene3D" id="1.10.287.190">
    <property type="entry name" value="Transcription factor IIA gamma subunit, alpha-helical domain"/>
    <property type="match status" value="1"/>
</dbReference>
<gene>
    <name evidence="7" type="ORF">BJ508DRAFT_314359</name>
</gene>
<protein>
    <recommendedName>
        <fullName evidence="1">Transcription initiation factor IIA subunit 2</fullName>
    </recommendedName>
    <alternativeName>
        <fullName evidence="4">General transcription factor IIA subunit 2</fullName>
    </alternativeName>
    <alternativeName>
        <fullName evidence="3">Transcription initiation factor IIA small chain</fullName>
    </alternativeName>
</protein>
<organism evidence="7 8">
    <name type="scientific">Ascobolus immersus RN42</name>
    <dbReference type="NCBI Taxonomy" id="1160509"/>
    <lineage>
        <taxon>Eukaryota</taxon>
        <taxon>Fungi</taxon>
        <taxon>Dikarya</taxon>
        <taxon>Ascomycota</taxon>
        <taxon>Pezizomycotina</taxon>
        <taxon>Pezizomycetes</taxon>
        <taxon>Pezizales</taxon>
        <taxon>Ascobolaceae</taxon>
        <taxon>Ascobolus</taxon>
    </lineage>
</organism>
<dbReference type="EMBL" id="ML119843">
    <property type="protein sequence ID" value="RPA72841.1"/>
    <property type="molecule type" value="Genomic_DNA"/>
</dbReference>
<feature type="region of interest" description="Disordered" evidence="5">
    <location>
        <begin position="1"/>
        <end position="20"/>
    </location>
</feature>
<dbReference type="GO" id="GO:0005672">
    <property type="term" value="C:transcription factor TFIIA complex"/>
    <property type="evidence" value="ECO:0007669"/>
    <property type="project" value="InterPro"/>
</dbReference>
<dbReference type="GO" id="GO:0006367">
    <property type="term" value="P:transcription initiation at RNA polymerase II promoter"/>
    <property type="evidence" value="ECO:0007669"/>
    <property type="project" value="InterPro"/>
</dbReference>
<name>A0A3N4HL48_ASCIM</name>
<comment type="function">
    <text evidence="2">TFIIA is a component of the transcription machinery of RNA polymerase II and plays an important role in transcriptional activation. TFIIA in a complex with TBP mediates transcriptional activity.</text>
</comment>
<evidence type="ECO:0000313" key="8">
    <source>
        <dbReference type="Proteomes" id="UP000275078"/>
    </source>
</evidence>
<dbReference type="InterPro" id="IPR003194">
    <property type="entry name" value="TFIIA_gsu"/>
</dbReference>
<evidence type="ECO:0000256" key="2">
    <source>
        <dbReference type="ARBA" id="ARBA00024733"/>
    </source>
</evidence>
<evidence type="ECO:0000256" key="4">
    <source>
        <dbReference type="ARBA" id="ARBA00032215"/>
    </source>
</evidence>
<evidence type="ECO:0000256" key="1">
    <source>
        <dbReference type="ARBA" id="ARBA00019928"/>
    </source>
</evidence>
<evidence type="ECO:0000256" key="3">
    <source>
        <dbReference type="ARBA" id="ARBA00029848"/>
    </source>
</evidence>
<dbReference type="PANTHER" id="PTHR10966">
    <property type="entry name" value="TRANSCRIPTION INITIATION FACTOR IIA SUBUNIT 2"/>
    <property type="match status" value="1"/>
</dbReference>
<dbReference type="InterPro" id="IPR009083">
    <property type="entry name" value="TFIIA_a-hlx"/>
</dbReference>
<dbReference type="AlphaFoldDB" id="A0A3N4HL48"/>
<keyword evidence="8" id="KW-1185">Reference proteome</keyword>
<dbReference type="OrthoDB" id="586585at2759"/>
<dbReference type="Pfam" id="PF02268">
    <property type="entry name" value="TFIIA_gamma_N"/>
    <property type="match status" value="1"/>
</dbReference>
<feature type="compositionally biased region" description="Basic and acidic residues" evidence="5">
    <location>
        <begin position="1"/>
        <end position="16"/>
    </location>
</feature>
<feature type="domain" description="Transcription initiation factor IIA gamma subunit N-terminal" evidence="6">
    <location>
        <begin position="23"/>
        <end position="60"/>
    </location>
</feature>
<sequence length="141" mass="15906">MEPEFHARKGKERPPRAYDSTSDIFRQTSIGMALIDTLDDWISSGRMTPELANRILYNYDVASKQGIDDAKVNSKNARLTGYMENYKCLDGNWSLKVSKVNVVVPAEDKEIRGNRCLKVLAFASASGDSGLVRRKVDREIY</sequence>
<evidence type="ECO:0000256" key="5">
    <source>
        <dbReference type="SAM" id="MobiDB-lite"/>
    </source>
</evidence>
<dbReference type="InterPro" id="IPR015872">
    <property type="entry name" value="TFIIA_gsu_N"/>
</dbReference>
<dbReference type="STRING" id="1160509.A0A3N4HL48"/>
<dbReference type="SUPFAM" id="SSF47396">
    <property type="entry name" value="Transcription factor IIA (TFIIA), alpha-helical domain"/>
    <property type="match status" value="1"/>
</dbReference>
<accession>A0A3N4HL48</accession>
<dbReference type="Proteomes" id="UP000275078">
    <property type="component" value="Unassembled WGS sequence"/>
</dbReference>
<reference evidence="7 8" key="1">
    <citation type="journal article" date="2018" name="Nat. Ecol. Evol.">
        <title>Pezizomycetes genomes reveal the molecular basis of ectomycorrhizal truffle lifestyle.</title>
        <authorList>
            <person name="Murat C."/>
            <person name="Payen T."/>
            <person name="Noel B."/>
            <person name="Kuo A."/>
            <person name="Morin E."/>
            <person name="Chen J."/>
            <person name="Kohler A."/>
            <person name="Krizsan K."/>
            <person name="Balestrini R."/>
            <person name="Da Silva C."/>
            <person name="Montanini B."/>
            <person name="Hainaut M."/>
            <person name="Levati E."/>
            <person name="Barry K.W."/>
            <person name="Belfiori B."/>
            <person name="Cichocki N."/>
            <person name="Clum A."/>
            <person name="Dockter R.B."/>
            <person name="Fauchery L."/>
            <person name="Guy J."/>
            <person name="Iotti M."/>
            <person name="Le Tacon F."/>
            <person name="Lindquist E.A."/>
            <person name="Lipzen A."/>
            <person name="Malagnac F."/>
            <person name="Mello A."/>
            <person name="Molinier V."/>
            <person name="Miyauchi S."/>
            <person name="Poulain J."/>
            <person name="Riccioni C."/>
            <person name="Rubini A."/>
            <person name="Sitrit Y."/>
            <person name="Splivallo R."/>
            <person name="Traeger S."/>
            <person name="Wang M."/>
            <person name="Zifcakova L."/>
            <person name="Wipf D."/>
            <person name="Zambonelli A."/>
            <person name="Paolocci F."/>
            <person name="Nowrousian M."/>
            <person name="Ottonello S."/>
            <person name="Baldrian P."/>
            <person name="Spatafora J.W."/>
            <person name="Henrissat B."/>
            <person name="Nagy L.G."/>
            <person name="Aury J.M."/>
            <person name="Wincker P."/>
            <person name="Grigoriev I.V."/>
            <person name="Bonfante P."/>
            <person name="Martin F.M."/>
        </authorList>
    </citation>
    <scope>NUCLEOTIDE SEQUENCE [LARGE SCALE GENOMIC DNA]</scope>
    <source>
        <strain evidence="7 8">RN42</strain>
    </source>
</reference>
<evidence type="ECO:0000313" key="7">
    <source>
        <dbReference type="EMBL" id="RPA72841.1"/>
    </source>
</evidence>
<proteinExistence type="predicted"/>
<evidence type="ECO:0000259" key="6">
    <source>
        <dbReference type="Pfam" id="PF02268"/>
    </source>
</evidence>